<evidence type="ECO:0000313" key="20">
    <source>
        <dbReference type="Proteomes" id="UP000465112"/>
    </source>
</evidence>
<feature type="region of interest" description="Disordered" evidence="15">
    <location>
        <begin position="990"/>
        <end position="1017"/>
    </location>
</feature>
<feature type="coiled-coil region" evidence="14">
    <location>
        <begin position="1060"/>
        <end position="1119"/>
    </location>
</feature>
<evidence type="ECO:0000256" key="17">
    <source>
        <dbReference type="SAM" id="SignalP"/>
    </source>
</evidence>
<dbReference type="PANTHER" id="PTHR24061:SF435">
    <property type="entry name" value="TASTE RECEPTOR TYPE 1 MEMBER 3"/>
    <property type="match status" value="1"/>
</dbReference>
<dbReference type="PRINTS" id="PR00248">
    <property type="entry name" value="GPCRMGR"/>
</dbReference>
<dbReference type="InterPro" id="IPR049258">
    <property type="entry name" value="ODAD1_CC"/>
</dbReference>
<evidence type="ECO:0000256" key="16">
    <source>
        <dbReference type="SAM" id="Phobius"/>
    </source>
</evidence>
<dbReference type="InterPro" id="IPR011500">
    <property type="entry name" value="GPCR_3_9-Cys_dom"/>
</dbReference>
<evidence type="ECO:0000313" key="19">
    <source>
        <dbReference type="EMBL" id="KAF1391850.1"/>
    </source>
</evidence>
<gene>
    <name evidence="19" type="ORF">PFLUV_G00046340</name>
</gene>
<name>A0A6A5FCQ8_PERFL</name>
<dbReference type="Pfam" id="PF01094">
    <property type="entry name" value="ANF_receptor"/>
    <property type="match status" value="1"/>
</dbReference>
<dbReference type="GO" id="GO:0004930">
    <property type="term" value="F:G protein-coupled receptor activity"/>
    <property type="evidence" value="ECO:0007669"/>
    <property type="project" value="UniProtKB-KW"/>
</dbReference>
<feature type="chain" id="PRO_5025580178" description="Taste receptor type 1 member 3" evidence="17">
    <location>
        <begin position="20"/>
        <end position="1286"/>
    </location>
</feature>
<keyword evidence="20" id="KW-1185">Reference proteome</keyword>
<evidence type="ECO:0000256" key="8">
    <source>
        <dbReference type="ARBA" id="ARBA00023136"/>
    </source>
</evidence>
<dbReference type="InterPro" id="IPR000337">
    <property type="entry name" value="GPCR_3"/>
</dbReference>
<dbReference type="Pfam" id="PF00003">
    <property type="entry name" value="7tm_3"/>
    <property type="match status" value="1"/>
</dbReference>
<dbReference type="InterPro" id="IPR001828">
    <property type="entry name" value="ANF_lig-bd_rcpt"/>
</dbReference>
<evidence type="ECO:0000256" key="2">
    <source>
        <dbReference type="ARBA" id="ARBA00022475"/>
    </source>
</evidence>
<evidence type="ECO:0000256" key="12">
    <source>
        <dbReference type="ARBA" id="ARBA00038492"/>
    </source>
</evidence>
<evidence type="ECO:0000256" key="5">
    <source>
        <dbReference type="ARBA" id="ARBA00022989"/>
    </source>
</evidence>
<evidence type="ECO:0000256" key="9">
    <source>
        <dbReference type="ARBA" id="ARBA00023170"/>
    </source>
</evidence>
<keyword evidence="10" id="KW-0325">Glycoprotein</keyword>
<dbReference type="Proteomes" id="UP000465112">
    <property type="component" value="Chromosome 4"/>
</dbReference>
<dbReference type="PRINTS" id="PR00592">
    <property type="entry name" value="CASENSINGR"/>
</dbReference>
<feature type="region of interest" description="Disordered" evidence="15">
    <location>
        <begin position="1260"/>
        <end position="1286"/>
    </location>
</feature>
<keyword evidence="5 16" id="KW-1133">Transmembrane helix</keyword>
<comment type="caution">
    <text evidence="19">The sequence shown here is derived from an EMBL/GenBank/DDBJ whole genome shotgun (WGS) entry which is preliminary data.</text>
</comment>
<keyword evidence="8 16" id="KW-0472">Membrane</keyword>
<comment type="similarity">
    <text evidence="12">Belongs to the G-protein coupled receptor 3 family. TAS1R subfamily.</text>
</comment>
<evidence type="ECO:0000256" key="3">
    <source>
        <dbReference type="ARBA" id="ARBA00022692"/>
    </source>
</evidence>
<evidence type="ECO:0000256" key="4">
    <source>
        <dbReference type="ARBA" id="ARBA00022729"/>
    </source>
</evidence>
<comment type="subcellular location">
    <subcellularLocation>
        <location evidence="1">Cell membrane</location>
        <topology evidence="1">Multi-pass membrane protein</topology>
    </subcellularLocation>
</comment>
<dbReference type="GO" id="GO:0050917">
    <property type="term" value="P:sensory perception of umami taste"/>
    <property type="evidence" value="ECO:0007669"/>
    <property type="project" value="TreeGrafter"/>
</dbReference>
<keyword evidence="2" id="KW-1003">Cell membrane</keyword>
<feature type="compositionally biased region" description="Basic and acidic residues" evidence="15">
    <location>
        <begin position="990"/>
        <end position="1015"/>
    </location>
</feature>
<keyword evidence="4 17" id="KW-0732">Signal</keyword>
<feature type="compositionally biased region" description="Polar residues" evidence="15">
    <location>
        <begin position="1260"/>
        <end position="1274"/>
    </location>
</feature>
<dbReference type="Gene3D" id="3.40.50.2300">
    <property type="match status" value="2"/>
</dbReference>
<evidence type="ECO:0000256" key="1">
    <source>
        <dbReference type="ARBA" id="ARBA00004651"/>
    </source>
</evidence>
<feature type="transmembrane region" description="Helical" evidence="16">
    <location>
        <begin position="596"/>
        <end position="620"/>
    </location>
</feature>
<dbReference type="Pfam" id="PF07562">
    <property type="entry name" value="NCD3G"/>
    <property type="match status" value="1"/>
</dbReference>
<feature type="transmembrane region" description="Helical" evidence="16">
    <location>
        <begin position="566"/>
        <end position="589"/>
    </location>
</feature>
<accession>A0A6A5FCQ8</accession>
<evidence type="ECO:0000256" key="15">
    <source>
        <dbReference type="SAM" id="MobiDB-lite"/>
    </source>
</evidence>
<organism evidence="19 20">
    <name type="scientific">Perca fluviatilis</name>
    <name type="common">European perch</name>
    <dbReference type="NCBI Taxonomy" id="8168"/>
    <lineage>
        <taxon>Eukaryota</taxon>
        <taxon>Metazoa</taxon>
        <taxon>Chordata</taxon>
        <taxon>Craniata</taxon>
        <taxon>Vertebrata</taxon>
        <taxon>Euteleostomi</taxon>
        <taxon>Actinopterygii</taxon>
        <taxon>Neopterygii</taxon>
        <taxon>Teleostei</taxon>
        <taxon>Neoteleostei</taxon>
        <taxon>Acanthomorphata</taxon>
        <taxon>Eupercaria</taxon>
        <taxon>Perciformes</taxon>
        <taxon>Percoidei</taxon>
        <taxon>Percidae</taxon>
        <taxon>Percinae</taxon>
        <taxon>Perca</taxon>
    </lineage>
</organism>
<evidence type="ECO:0000256" key="14">
    <source>
        <dbReference type="SAM" id="Coils"/>
    </source>
</evidence>
<dbReference type="SUPFAM" id="SSF53822">
    <property type="entry name" value="Periplasmic binding protein-like I"/>
    <property type="match status" value="1"/>
</dbReference>
<dbReference type="InterPro" id="IPR000068">
    <property type="entry name" value="GPCR_3_Ca_sens_rcpt-rel"/>
</dbReference>
<dbReference type="Gene3D" id="2.10.50.30">
    <property type="entry name" value="GPCR, family 3, nine cysteines domain"/>
    <property type="match status" value="1"/>
</dbReference>
<feature type="region of interest" description="Disordered" evidence="15">
    <location>
        <begin position="714"/>
        <end position="741"/>
    </location>
</feature>
<dbReference type="FunFam" id="3.40.50.2300:FF:000016">
    <property type="entry name" value="Taste 1 receptor member 2"/>
    <property type="match status" value="1"/>
</dbReference>
<feature type="domain" description="G-protein coupled receptors family 3 profile" evidence="18">
    <location>
        <begin position="566"/>
        <end position="656"/>
    </location>
</feature>
<dbReference type="FunFam" id="2.10.50.30:FF:000004">
    <property type="entry name" value="Taste receptor type 1 member 3-like protein"/>
    <property type="match status" value="1"/>
</dbReference>
<feature type="signal peptide" evidence="17">
    <location>
        <begin position="1"/>
        <end position="19"/>
    </location>
</feature>
<dbReference type="InterPro" id="IPR017978">
    <property type="entry name" value="GPCR_3_C"/>
</dbReference>
<sequence length="1286" mass="144836">MAAPFTLLVLCWAFRLSCSASPPEWFNNISTNLFSLPGDIMLGGLFPINQLSSNLSQRMEPNDISCKSLNEYGLGLALVMKYAVDEINANQILLPGINLGYEIYDTCLQSALIVKPTISFLTAKSTKVLSVECNYTDYETSISAVIGPLTSEMVSVIGKLLGFFLMPQVSFGATSDKFSDKLLYPSFFRTVPSDKWQVEVMALLLKEFSWNWVALVGSEEEYGQQGVQEFSKIAENMSICVAYQGLIPVYTDPKSAINTIIDNIQATKVGVVVVFSLAEPAMAFIKEVIRRNVTAVWIASTSWVLNDQVALLPNIQSIGTIIGFLNKVKTVDLLTQYTQELFTKMSEERANMSPSTPKVNPDNPCPQCWNLSTANITLVTNDAVKRTAFSVYAAIYSVAQALHNLLGCNSTACMQGSDTKIYPWKLSQVLKKTSIDINGMRLQFDTNGNPNIGYNVIEWVWNDSGFKYLEVGSFYQQLSINKTLFKWHTAKVPESTCSAACGPGQVRRVKGFHSCCFDCIDCLAGTYQANEEDIQCKECPERQWSVDRGINCTNPTFVVLSWDTSVALVMMLAGVLLLVCQVSVGVVFLKHRGTLLVAASGGALSFVALISLMGACLSLLLFLGQPGDMVCHLQLPLTSIFQTVAISIIMSISLQILYLTEVPKTAASHLHILRGPGSWLFVLVCCATVLHWETVVAGHLTTVANNSDDCESAVSQESVTMPRGRSATSARSDSSEMDIDGTESEIAKLQRQFRIMEGDRQAYNIQAREQIRKQQQEIEKLLKEQEELHRNLGAFKSLSRQQQDGEDTQSLRALLEQRDMLEEELVKEKQYQKELEKEIVNMEMKMTELRKGKVSSGDTQKSEVRKTQKAIRTLEYKLDRSLTRFNEQLTKNSHLREELQTLHIERVRFQQLHNRLDKELQDMRKKIGEIVNMSTAAYDARVEAQSKMTMMREKAVKDLAQYNTEMKELERVIAHECILKEFMTTKCRERSGQDDGHDMGHRQLSELKEQRRMDSGEESLDALEEVFQRIQTVTGEDNLDMLVTRFIQVEDRNFALFNFVNEQNNEAEALGDQISQIQAETEQFRVAGLQQEQDHRSLLRDIDEQQKETQSQAEDYENQASIMSKILDEINIGVNSIFSKMECDRSVIEDLLGSSTGISENNIMSYLGLVEQKTNELLTVQAFFNSKDLEKDYNPKDLAKFLLGQNPELLQQTVNIQPAFNSVEYDAEESPVTDEEERPLSQWELRKRIIQGVLKRESSVRQSATKASKTSQQFDGRRRSLEDALI</sequence>
<keyword evidence="6" id="KW-0297">G-protein coupled receptor</keyword>
<dbReference type="PANTHER" id="PTHR24061">
    <property type="entry name" value="CALCIUM-SENSING RECEPTOR-RELATED"/>
    <property type="match status" value="1"/>
</dbReference>
<evidence type="ECO:0000256" key="6">
    <source>
        <dbReference type="ARBA" id="ARBA00023040"/>
    </source>
</evidence>
<proteinExistence type="inferred from homology"/>
<dbReference type="EMBL" id="VHII01000004">
    <property type="protein sequence ID" value="KAF1391850.1"/>
    <property type="molecule type" value="Genomic_DNA"/>
</dbReference>
<feature type="transmembrane region" description="Helical" evidence="16">
    <location>
        <begin position="640"/>
        <end position="660"/>
    </location>
</feature>
<evidence type="ECO:0000259" key="18">
    <source>
        <dbReference type="PROSITE" id="PS50259"/>
    </source>
</evidence>
<protein>
    <recommendedName>
        <fullName evidence="13">Taste receptor type 1 member 3</fullName>
    </recommendedName>
</protein>
<evidence type="ECO:0000256" key="13">
    <source>
        <dbReference type="ARBA" id="ARBA00040705"/>
    </source>
</evidence>
<dbReference type="InterPro" id="IPR028082">
    <property type="entry name" value="Peripla_BP_I"/>
</dbReference>
<evidence type="ECO:0000256" key="11">
    <source>
        <dbReference type="ARBA" id="ARBA00023224"/>
    </source>
</evidence>
<dbReference type="GO" id="GO:0050916">
    <property type="term" value="P:sensory perception of sweet taste"/>
    <property type="evidence" value="ECO:0007669"/>
    <property type="project" value="TreeGrafter"/>
</dbReference>
<dbReference type="Pfam" id="PF21773">
    <property type="entry name" value="ODAD1_CC"/>
    <property type="match status" value="1"/>
</dbReference>
<evidence type="ECO:0000256" key="7">
    <source>
        <dbReference type="ARBA" id="ARBA00023054"/>
    </source>
</evidence>
<keyword evidence="7 14" id="KW-0175">Coiled coil</keyword>
<dbReference type="PROSITE" id="PS50259">
    <property type="entry name" value="G_PROTEIN_RECEP_F3_4"/>
    <property type="match status" value="1"/>
</dbReference>
<feature type="transmembrane region" description="Helical" evidence="16">
    <location>
        <begin position="672"/>
        <end position="692"/>
    </location>
</feature>
<feature type="compositionally biased region" description="Basic and acidic residues" evidence="15">
    <location>
        <begin position="1275"/>
        <end position="1286"/>
    </location>
</feature>
<keyword evidence="3 16" id="KW-0812">Transmembrane</keyword>
<reference evidence="19 20" key="1">
    <citation type="submission" date="2019-06" db="EMBL/GenBank/DDBJ databases">
        <title>A chromosome-scale genome assembly of the European perch, Perca fluviatilis.</title>
        <authorList>
            <person name="Roques C."/>
            <person name="Zahm M."/>
            <person name="Cabau C."/>
            <person name="Klopp C."/>
            <person name="Bouchez O."/>
            <person name="Donnadieu C."/>
            <person name="Kuhl H."/>
            <person name="Gislard M."/>
            <person name="Guendouz S."/>
            <person name="Journot L."/>
            <person name="Haffray P."/>
            <person name="Bestin A."/>
            <person name="Morvezen R."/>
            <person name="Feron R."/>
            <person name="Wen M."/>
            <person name="Jouanno E."/>
            <person name="Herpin A."/>
            <person name="Schartl M."/>
            <person name="Postlethwait J."/>
            <person name="Schaerlinger B."/>
            <person name="Chardard D."/>
            <person name="Lecocq T."/>
            <person name="Poncet C."/>
            <person name="Jaffrelo L."/>
            <person name="Lampietro C."/>
            <person name="Guiguen Y."/>
        </authorList>
    </citation>
    <scope>NUCLEOTIDE SEQUENCE [LARGE SCALE GENOMIC DNA]</scope>
    <source>
        <tissue evidence="19">Blood</tissue>
    </source>
</reference>
<dbReference type="InterPro" id="IPR038550">
    <property type="entry name" value="GPCR_3_9-Cys_sf"/>
</dbReference>
<keyword evidence="9" id="KW-0675">Receptor</keyword>
<keyword evidence="11" id="KW-0807">Transducer</keyword>
<evidence type="ECO:0000256" key="10">
    <source>
        <dbReference type="ARBA" id="ARBA00023180"/>
    </source>
</evidence>
<dbReference type="CDD" id="cd06363">
    <property type="entry name" value="PBP1_taste_receptor"/>
    <property type="match status" value="1"/>
</dbReference>
<dbReference type="GO" id="GO:0005886">
    <property type="term" value="C:plasma membrane"/>
    <property type="evidence" value="ECO:0007669"/>
    <property type="project" value="UniProtKB-SubCell"/>
</dbReference>